<feature type="region of interest" description="Disordered" evidence="1">
    <location>
        <begin position="143"/>
        <end position="169"/>
    </location>
</feature>
<protein>
    <submittedName>
        <fullName evidence="2">Uncharacterized protein</fullName>
    </submittedName>
</protein>
<keyword evidence="3" id="KW-1185">Reference proteome</keyword>
<dbReference type="EMBL" id="SRLO01000337">
    <property type="protein sequence ID" value="TNN60278.1"/>
    <property type="molecule type" value="Genomic_DNA"/>
</dbReference>
<evidence type="ECO:0000313" key="3">
    <source>
        <dbReference type="Proteomes" id="UP000314294"/>
    </source>
</evidence>
<name>A0A4Z2H341_9TELE</name>
<accession>A0A4Z2H341</accession>
<gene>
    <name evidence="2" type="ORF">EYF80_029531</name>
</gene>
<organism evidence="2 3">
    <name type="scientific">Liparis tanakae</name>
    <name type="common">Tanaka's snailfish</name>
    <dbReference type="NCBI Taxonomy" id="230148"/>
    <lineage>
        <taxon>Eukaryota</taxon>
        <taxon>Metazoa</taxon>
        <taxon>Chordata</taxon>
        <taxon>Craniata</taxon>
        <taxon>Vertebrata</taxon>
        <taxon>Euteleostomi</taxon>
        <taxon>Actinopterygii</taxon>
        <taxon>Neopterygii</taxon>
        <taxon>Teleostei</taxon>
        <taxon>Neoteleostei</taxon>
        <taxon>Acanthomorphata</taxon>
        <taxon>Eupercaria</taxon>
        <taxon>Perciformes</taxon>
        <taxon>Cottioidei</taxon>
        <taxon>Cottales</taxon>
        <taxon>Liparidae</taxon>
        <taxon>Liparis</taxon>
    </lineage>
</organism>
<dbReference type="AlphaFoldDB" id="A0A4Z2H341"/>
<comment type="caution">
    <text evidence="2">The sequence shown here is derived from an EMBL/GenBank/DDBJ whole genome shotgun (WGS) entry which is preliminary data.</text>
</comment>
<proteinExistence type="predicted"/>
<reference evidence="2 3" key="1">
    <citation type="submission" date="2019-03" db="EMBL/GenBank/DDBJ databases">
        <title>First draft genome of Liparis tanakae, snailfish: a comprehensive survey of snailfish specific genes.</title>
        <authorList>
            <person name="Kim W."/>
            <person name="Song I."/>
            <person name="Jeong J.-H."/>
            <person name="Kim D."/>
            <person name="Kim S."/>
            <person name="Ryu S."/>
            <person name="Song J.Y."/>
            <person name="Lee S.K."/>
        </authorList>
    </citation>
    <scope>NUCLEOTIDE SEQUENCE [LARGE SCALE GENOMIC DNA]</scope>
    <source>
        <tissue evidence="2">Muscle</tissue>
    </source>
</reference>
<sequence>MTTLKVSLLDRMWALQPVVTGVLGLDRWDNWAGQWKQDQLSLLLKAIWKSGTGFRGPTMRGQAEKKARKESEKKVELVKQLSPLIFGHSPTLLLSPVNNSNVSPDSRVQRRRDDALNNAFRLDRPKVCFPGSQNDLVQIGLSTARGRNASPQPPAPKDTGRNEKMTPRKTFQEGTLLMLRLVAPAFPACSMKPDKHISILLTWEGKCMRHKSSTFLRVRAYQKAGANPCVAASRILCQIPKESLMRLMLMNLMPLMPMSLKLLYSPGLMYIILPLNWGCSYISQWPSITWQDWQSFMR</sequence>
<evidence type="ECO:0000256" key="1">
    <source>
        <dbReference type="SAM" id="MobiDB-lite"/>
    </source>
</evidence>
<dbReference type="Proteomes" id="UP000314294">
    <property type="component" value="Unassembled WGS sequence"/>
</dbReference>
<evidence type="ECO:0000313" key="2">
    <source>
        <dbReference type="EMBL" id="TNN60278.1"/>
    </source>
</evidence>